<dbReference type="InterPro" id="IPR016182">
    <property type="entry name" value="Cu_amine_oxidase_N-reg"/>
</dbReference>
<dbReference type="Gene3D" id="3.10.450.40">
    <property type="match status" value="2"/>
</dbReference>
<dbReference type="PANTHER" id="PTHR10638">
    <property type="entry name" value="COPPER AMINE OXIDASE"/>
    <property type="match status" value="1"/>
</dbReference>
<comment type="cofactor">
    <cofactor evidence="7">
        <name>Cu cation</name>
        <dbReference type="ChEBI" id="CHEBI:23378"/>
    </cofactor>
    <text evidence="7">Contains 1 topaquinone per subunit.</text>
</comment>
<evidence type="ECO:0000313" key="10">
    <source>
        <dbReference type="Proteomes" id="UP001583280"/>
    </source>
</evidence>
<name>A0ABR3ZN70_9PEZI</name>
<gene>
    <name evidence="9" type="ORF">Cpir12675_000034</name>
</gene>
<evidence type="ECO:0000313" key="9">
    <source>
        <dbReference type="EMBL" id="KAL1902136.1"/>
    </source>
</evidence>
<keyword evidence="4 7" id="KW-0801">TPQ</keyword>
<keyword evidence="10" id="KW-1185">Reference proteome</keyword>
<keyword evidence="5 7" id="KW-0560">Oxidoreductase</keyword>
<reference evidence="9 10" key="1">
    <citation type="journal article" date="2024" name="IMA Fungus">
        <title>IMA Genome - F19 : A genome assembly and annotation guide to empower mycologists, including annotated draft genome sequences of Ceratocystis pirilliformis, Diaporthe australafricana, Fusarium ophioides, Paecilomyces lecythidis, and Sporothrix stenoceras.</title>
        <authorList>
            <person name="Aylward J."/>
            <person name="Wilson A.M."/>
            <person name="Visagie C.M."/>
            <person name="Spraker J."/>
            <person name="Barnes I."/>
            <person name="Buitendag C."/>
            <person name="Ceriani C."/>
            <person name="Del Mar Angel L."/>
            <person name="du Plessis D."/>
            <person name="Fuchs T."/>
            <person name="Gasser K."/>
            <person name="Kramer D."/>
            <person name="Li W."/>
            <person name="Munsamy K."/>
            <person name="Piso A."/>
            <person name="Price J.L."/>
            <person name="Sonnekus B."/>
            <person name="Thomas C."/>
            <person name="van der Nest A."/>
            <person name="van Dijk A."/>
            <person name="van Heerden A."/>
            <person name="van Vuuren N."/>
            <person name="Yilmaz N."/>
            <person name="Duong T.A."/>
            <person name="van der Merwe N.A."/>
            <person name="Wingfield M.J."/>
            <person name="Wingfield B.D."/>
        </authorList>
    </citation>
    <scope>NUCLEOTIDE SEQUENCE [LARGE SCALE GENOMIC DNA]</scope>
    <source>
        <strain evidence="9 10">CMW 12675</strain>
    </source>
</reference>
<keyword evidence="6 7" id="KW-0186">Copper</keyword>
<feature type="domain" description="Copper amine oxidase catalytic" evidence="8">
    <location>
        <begin position="259"/>
        <end position="619"/>
    </location>
</feature>
<evidence type="ECO:0000256" key="3">
    <source>
        <dbReference type="ARBA" id="ARBA00022723"/>
    </source>
</evidence>
<dbReference type="SUPFAM" id="SSF54416">
    <property type="entry name" value="Amine oxidase N-terminal region"/>
    <property type="match status" value="2"/>
</dbReference>
<keyword evidence="3 7" id="KW-0479">Metal-binding</keyword>
<dbReference type="InterPro" id="IPR015798">
    <property type="entry name" value="Cu_amine_oxidase_C"/>
</dbReference>
<comment type="similarity">
    <text evidence="2 7">Belongs to the copper/topaquinone oxidase family.</text>
</comment>
<protein>
    <recommendedName>
        <fullName evidence="7">Amine oxidase</fullName>
        <ecNumber evidence="7">1.4.3.-</ecNumber>
    </recommendedName>
</protein>
<evidence type="ECO:0000256" key="7">
    <source>
        <dbReference type="RuleBase" id="RU000672"/>
    </source>
</evidence>
<comment type="cofactor">
    <cofactor evidence="1">
        <name>Cu cation</name>
        <dbReference type="ChEBI" id="CHEBI:23378"/>
    </cofactor>
</comment>
<organism evidence="9 10">
    <name type="scientific">Ceratocystis pirilliformis</name>
    <dbReference type="NCBI Taxonomy" id="259994"/>
    <lineage>
        <taxon>Eukaryota</taxon>
        <taxon>Fungi</taxon>
        <taxon>Dikarya</taxon>
        <taxon>Ascomycota</taxon>
        <taxon>Pezizomycotina</taxon>
        <taxon>Sordariomycetes</taxon>
        <taxon>Hypocreomycetidae</taxon>
        <taxon>Microascales</taxon>
        <taxon>Ceratocystidaceae</taxon>
        <taxon>Ceratocystis</taxon>
    </lineage>
</organism>
<comment type="PTM">
    <text evidence="7">Topaquinone (TPQ) is generated by copper-dependent autoxidation of a specific tyrosyl residue.</text>
</comment>
<dbReference type="EMBL" id="JAWDJO010000001">
    <property type="protein sequence ID" value="KAL1902136.1"/>
    <property type="molecule type" value="Genomic_DNA"/>
</dbReference>
<dbReference type="InterPro" id="IPR036460">
    <property type="entry name" value="Cu_amine_oxidase_C_sf"/>
</dbReference>
<dbReference type="Gene3D" id="2.70.98.20">
    <property type="entry name" value="Copper amine oxidase, catalytic domain"/>
    <property type="match status" value="1"/>
</dbReference>
<dbReference type="PANTHER" id="PTHR10638:SF91">
    <property type="entry name" value="AMINE OXIDASE"/>
    <property type="match status" value="1"/>
</dbReference>
<feature type="domain" description="Copper amine oxidase catalytic" evidence="8">
    <location>
        <begin position="667"/>
        <end position="708"/>
    </location>
</feature>
<sequence length="746" mass="83328">MHSPASHRHPLSPLQPADFSIARSVVTAARGPHVLLYFREIFLQEPLKNELIPYLIAEHSEKLAADLDAVRPPRRAKVQYDVISGHSHQYTQSIVDLDSAEEVQVVRAKPHQQPSEEYKAFEKACFASSLFQAAVDEFLIPDYFTLKIDPWPYGGPDGGDELLLPRYMQGLVYAQDTRSGNPDSNHYSYPVPLIPVVDWTTRTIVRVDRLSLDPSRHGWISNPSSHTEKIAMFTNASPAEYVPELLPENIPLRTDMKPIEITQPEGTSFRVTTDGLVTWQKWRFRVSFTPREGAVLHDVVYDGRPIIYRLSFSEMTVPYGDPREPYHRKQAFDFGDGGIGRAANNLRLGCDCIGAIHYISALLATADGRSAESRNVVCLHEQDNGVGWKHSNFWTNRPIVTRLREFVVQFIITLANYEYVFAYKLDVTGNIGVEVRATGIVSIAPISPDVVTTTHGAIVAPGALAQNHQHIFAVRIDPVIDSYTSGHTCIVVEETHTDPIGVGLNMHGNGFSTRRRVVTRAEALDAAPEHNRIIRLENRFIQNSVSSRNVGYKFMPLPTQLLLAHPESRQAKRAQFATHHVWVTGHRDGELWAAGEYTNMSESEAGGVRDMVNRGDWFVEDQEILRESVNGARSLIAVEGKLRSAGDEKNPFGLTPQDQASPCLSSPVVWSVFGLTHLPRMEDWPVMPTEIHSFQFRPADFFTYNPALDVPPVPSATSVLVPAVIETQEKIGKIRAAERNGCTSCK</sequence>
<evidence type="ECO:0000256" key="1">
    <source>
        <dbReference type="ARBA" id="ARBA00001935"/>
    </source>
</evidence>
<evidence type="ECO:0000256" key="6">
    <source>
        <dbReference type="ARBA" id="ARBA00023008"/>
    </source>
</evidence>
<dbReference type="Proteomes" id="UP001583280">
    <property type="component" value="Unassembled WGS sequence"/>
</dbReference>
<dbReference type="Pfam" id="PF01179">
    <property type="entry name" value="Cu_amine_oxid"/>
    <property type="match status" value="2"/>
</dbReference>
<evidence type="ECO:0000259" key="8">
    <source>
        <dbReference type="Pfam" id="PF01179"/>
    </source>
</evidence>
<accession>A0ABR3ZN70</accession>
<dbReference type="InterPro" id="IPR000269">
    <property type="entry name" value="Cu_amine_oxidase"/>
</dbReference>
<dbReference type="SUPFAM" id="SSF49998">
    <property type="entry name" value="Amine oxidase catalytic domain"/>
    <property type="match status" value="2"/>
</dbReference>
<evidence type="ECO:0000256" key="4">
    <source>
        <dbReference type="ARBA" id="ARBA00022772"/>
    </source>
</evidence>
<evidence type="ECO:0000256" key="5">
    <source>
        <dbReference type="ARBA" id="ARBA00023002"/>
    </source>
</evidence>
<evidence type="ECO:0000256" key="2">
    <source>
        <dbReference type="ARBA" id="ARBA00007983"/>
    </source>
</evidence>
<proteinExistence type="inferred from homology"/>
<comment type="caution">
    <text evidence="9">The sequence shown here is derived from an EMBL/GenBank/DDBJ whole genome shotgun (WGS) entry which is preliminary data.</text>
</comment>
<dbReference type="EC" id="1.4.3.-" evidence="7"/>